<keyword evidence="7" id="KW-0812">Transmembrane</keyword>
<feature type="compositionally biased region" description="Polar residues" evidence="6">
    <location>
        <begin position="586"/>
        <end position="601"/>
    </location>
</feature>
<name>A0AAN6RJB4_9PLEO</name>
<feature type="transmembrane region" description="Helical" evidence="7">
    <location>
        <begin position="2270"/>
        <end position="2290"/>
    </location>
</feature>
<feature type="region of interest" description="Disordered" evidence="6">
    <location>
        <begin position="1"/>
        <end position="57"/>
    </location>
</feature>
<evidence type="ECO:0000256" key="6">
    <source>
        <dbReference type="SAM" id="MobiDB-lite"/>
    </source>
</evidence>
<feature type="compositionally biased region" description="Polar residues" evidence="6">
    <location>
        <begin position="495"/>
        <end position="514"/>
    </location>
</feature>
<dbReference type="Pfam" id="PF20654">
    <property type="entry name" value="Sec3_C-term"/>
    <property type="match status" value="1"/>
</dbReference>
<feature type="transmembrane region" description="Helical" evidence="7">
    <location>
        <begin position="2143"/>
        <end position="2165"/>
    </location>
</feature>
<comment type="similarity">
    <text evidence="1">Belongs to the SEC3 family.</text>
</comment>
<dbReference type="Pfam" id="PF09763">
    <property type="entry name" value="Sec3_CC"/>
    <property type="match status" value="1"/>
</dbReference>
<feature type="compositionally biased region" description="Basic and acidic residues" evidence="6">
    <location>
        <begin position="310"/>
        <end position="338"/>
    </location>
</feature>
<keyword evidence="4 5" id="KW-0175">Coiled coil</keyword>
<evidence type="ECO:0000259" key="8">
    <source>
        <dbReference type="SMART" id="SM01313"/>
    </source>
</evidence>
<dbReference type="GO" id="GO:0000145">
    <property type="term" value="C:exocyst"/>
    <property type="evidence" value="ECO:0007669"/>
    <property type="project" value="InterPro"/>
</dbReference>
<dbReference type="Gene3D" id="1.20.120.1630">
    <property type="match status" value="1"/>
</dbReference>
<dbReference type="CDD" id="cd13315">
    <property type="entry name" value="PH_Sec3"/>
    <property type="match status" value="1"/>
</dbReference>
<comment type="caution">
    <text evidence="9">The sequence shown here is derived from an EMBL/GenBank/DDBJ whole genome shotgun (WGS) entry which is preliminary data.</text>
</comment>
<feature type="compositionally biased region" description="Basic and acidic residues" evidence="6">
    <location>
        <begin position="876"/>
        <end position="887"/>
    </location>
</feature>
<dbReference type="InterPro" id="IPR010721">
    <property type="entry name" value="UstE-like"/>
</dbReference>
<dbReference type="PROSITE" id="PS50244">
    <property type="entry name" value="S5A_REDUCTASE"/>
    <property type="match status" value="1"/>
</dbReference>
<dbReference type="GO" id="GO:0006887">
    <property type="term" value="P:exocytosis"/>
    <property type="evidence" value="ECO:0007669"/>
    <property type="project" value="UniProtKB-KW"/>
</dbReference>
<feature type="transmembrane region" description="Helical" evidence="7">
    <location>
        <begin position="2356"/>
        <end position="2378"/>
    </location>
</feature>
<proteinExistence type="inferred from homology"/>
<feature type="compositionally biased region" description="Pro residues" evidence="6">
    <location>
        <begin position="660"/>
        <end position="674"/>
    </location>
</feature>
<evidence type="ECO:0000256" key="2">
    <source>
        <dbReference type="ARBA" id="ARBA00022448"/>
    </source>
</evidence>
<feature type="compositionally biased region" description="Basic and acidic residues" evidence="6">
    <location>
        <begin position="808"/>
        <end position="833"/>
    </location>
</feature>
<feature type="transmembrane region" description="Helical" evidence="7">
    <location>
        <begin position="2220"/>
        <end position="2241"/>
    </location>
</feature>
<feature type="compositionally biased region" description="Low complexity" evidence="6">
    <location>
        <begin position="723"/>
        <end position="732"/>
    </location>
</feature>
<evidence type="ECO:0000256" key="1">
    <source>
        <dbReference type="ARBA" id="ARBA00006518"/>
    </source>
</evidence>
<dbReference type="PANTHER" id="PTHR16092">
    <property type="entry name" value="SEC3/SYNTAXIN-RELATED"/>
    <property type="match status" value="1"/>
</dbReference>
<dbReference type="InterPro" id="IPR028258">
    <property type="entry name" value="Sec3-PIP2_bind"/>
</dbReference>
<dbReference type="Proteomes" id="UP001280581">
    <property type="component" value="Unassembled WGS sequence"/>
</dbReference>
<protein>
    <recommendedName>
        <fullName evidence="8">Exocyst complex component Sec3 PIP2-binding N-terminal domain-containing protein</fullName>
    </recommendedName>
</protein>
<sequence length="2414" mass="269831">MDPRSRNYPNGAGSTGRPSNESRRPPGAPGGPSPSDRSSARSGSAMSRAERFEDERRRITASCFSKIDPDDGQLLESYITHIRIQEDAAYPQSPAPPDSEPKNKKQRVIVISVHKTKLVRIHKGRENANGSFSIGKSWEMYELSAIENYVHSNPQSSELKQHKSWAKDTGFLVTIVKPYYWEAHTAKEKEFFIGSMVKVYTKFTDRFDRKQGKYPVLTGFAENELETLTDHRPWAATEEGRAAHDAWMAPYTNRDDAKPPSDDPGPYARWERARPPPGRAAPPSRPQNVPPTGDRRRIMPPEDNQTTRNPSEDRDTRRPPPPGDRDMRRPPPLGERRPPPPRGPPRPPTAEGDSRQRRPGPPPMSDRADPAIFSPSPGDGRMPPASPRFGAPSMGAPPPPILQAGRGQRPSADPTLRNRPSRENMALRPSASRERLQPMSGSVPPIPSPASQRLDPQPSRSELRPKTPDTTANAPSLPSSISPGRAMLLDDARSQRSQTSTDRPSFDGSNSKISPTEDRRPNANGYSASSMRRDPSPRGLRPGASQGNIGTKVERNEDPVAEDIRQKTVLPERRRPPMENRPAPSLQRNLDSQVGGSSTDLPTPAHSPPPMEPPPRRRPLETNERFKPVSATEPPVPMLEAAVSDRFRVEPSPTQITPLAQPPPPPTSPLPQIPKAPELKEESPITEEAKLEKNSTVKSSLLVESSGEDPAKEVMNEPETGPEVEPSSPASESGKKDTPADSPVETKMGKAGAASAFRKLATAAGAFNKPGGFVPRAGGAFAKKLQQEDKKSDEPDGISAVFVPQRHAPKEESKEKMAEEVQPKADPSPKDRLSIQTEVVPEVKVSAPLSPTPVTLNDEGPKITEQVPMFNVDAEKPAMKSQTEPEVRRKRRRSNQQMKNISRLGIDPNTLDERGLEFEILLSEFGWGSSDLSSKNIESLESDIRREIARVEAGSWLNHLEQKDERVEAVERLLDRAIAECDELEGLLTLYNVELSSLNDDIAFIEAQSQGLQVQTANQRLLQNELKQLVDTISITEDQLIPLRREPIGKVHGLQSIEISLVLLYKALITIDPAFVDSSRAIGADSLMKMNNSGFGNSELASMQALQEKKDRYLNEGAMFLDRLKKHMEITFGAAFLQTKDTLRNIDQKSMPSTKNNIEAHDIGRNMLWMLSPVILFAKEIDRASWDALLRMYQNQAGAVYQDEIRENILSWKRFSRKPTGDEQELLFTAQEKEPESLTGAARKLTVKRSQTLARGLRAASGEKESKASKTQDGKLFAFDVFARVLEDIGPVLLTEQNFVTEFFHATSTDSVDFPEAVSRAKPENRRGPNLWARKQYEADRTMAKRVAEVMEDIFSFWPTEIQNLVEWAVSADPLQGVGILCSVDRKLVEIEESNQDFLTRNLQKVHERLTGLFSRFVDEQIRAIEDTKVKIKKRKGVIAFMKTFPHFSIAIENMLPAADEREHLEIRRMVDDAYQKINKAMFESLRVIAKESPAVMVTQGQGDPEDKEALNYHILLIENMNHYIEEVDTRSDPVLVDWKAKAQDEIREHLDLYVDAEFIESTESLLTQPGASALGIAQRSSHSRSVFKKLVHSFDQKEIRKGIEALKKRVDKHFGDADDPTISRDLVFKVLKECEKKYDNVYDRAIHINQDVYSGEVEMDWNSNDIAAAFRNPRNHGVTNLYLRKTKDVQQVKELKYFVRGFVKALEDYSAVERRKYEAEPRVPEVDEMVVSDAAVGRMAKTVLRYKMGLSHGEDDSMVKIMPTSLDEILSPYERSPRRFIRDTETNEGDMYDGAREACEQTKAMLMHGDMDGLLRLAAHPGVRFYRLWHEDDYANAHGFGLHKLVKAALAAYICLNVTFLKPELYDEVSRERVRFQGKEGQRTAHESTSEVYNYRLTAAYQHVLLECTGMPYGYGCDAHTYPHREFFGIPRGRFRNEYHDTAYGRWQKRHLGTQGPDALAHDAVRSMHIPSRDEVPVVLELLGKKGLPTELGLQVMDMAEYRAVGRLAVRDDPLHAENAEELAKYLGYCWKLLVRVNILCGAGVHGQKKDWEAEVTNALWSLFDMPGSPDPDPDPKVISAPPSGRPPSLCPRFPMPLLQSLLHATAFRTPLLRTLVPTVALAYGIQTAVAVPSVAAQTERFYDLSGSLTYLSCTALSFFLPYLRARSTGAFQAAFSAYLAPRLRDRACGVGSFLFKRITDDQGTDSRFDKIRTSPTKFYLAFFAQATWVSLCTLPVVLVNSLPRSAFALSRLQNVASTIPPVVSAKPYAVELVGLAVFAFGLAFEVVADRQKSQWSKEKKEKKHSEEFLTRGLWSKSRHPNYFGEITLWSGIAIAASGLLLRQPAQAGLGLSGASGKVLVAALCAASPAFVALLLLKVSGIPLSETKYDKKYGHRNDYQLWKKETPMLIPKF</sequence>
<feature type="region of interest" description="Disordered" evidence="6">
    <location>
        <begin position="250"/>
        <end position="753"/>
    </location>
</feature>
<feature type="compositionally biased region" description="Basic and acidic residues" evidence="6">
    <location>
        <begin position="614"/>
        <end position="627"/>
    </location>
</feature>
<dbReference type="Pfam" id="PF06966">
    <property type="entry name" value="DUF1295"/>
    <property type="match status" value="1"/>
</dbReference>
<dbReference type="GO" id="GO:0005546">
    <property type="term" value="F:phosphatidylinositol-4,5-bisphosphate binding"/>
    <property type="evidence" value="ECO:0007669"/>
    <property type="project" value="TreeGrafter"/>
</dbReference>
<feature type="compositionally biased region" description="Basic and acidic residues" evidence="6">
    <location>
        <begin position="677"/>
        <end position="695"/>
    </location>
</feature>
<keyword evidence="3" id="KW-0268">Exocytosis</keyword>
<evidence type="ECO:0000256" key="5">
    <source>
        <dbReference type="SAM" id="Coils"/>
    </source>
</evidence>
<dbReference type="GO" id="GO:0005886">
    <property type="term" value="C:plasma membrane"/>
    <property type="evidence" value="ECO:0007669"/>
    <property type="project" value="TreeGrafter"/>
</dbReference>
<keyword evidence="2" id="KW-0813">Transport</keyword>
<evidence type="ECO:0000313" key="10">
    <source>
        <dbReference type="Proteomes" id="UP001280581"/>
    </source>
</evidence>
<dbReference type="PANTHER" id="PTHR16092:SF14">
    <property type="entry name" value="EXOCYST COMPLEX COMPONENT 1 ISOFORM X1"/>
    <property type="match status" value="1"/>
</dbReference>
<feature type="compositionally biased region" description="Polar residues" evidence="6">
    <location>
        <begin position="468"/>
        <end position="482"/>
    </location>
</feature>
<feature type="domain" description="Exocyst complex component Sec3 PIP2-binding N-terminal" evidence="8">
    <location>
        <begin position="102"/>
        <end position="203"/>
    </location>
</feature>
<keyword evidence="7" id="KW-1133">Transmembrane helix</keyword>
<evidence type="ECO:0000256" key="4">
    <source>
        <dbReference type="ARBA" id="ARBA00023054"/>
    </source>
</evidence>
<feature type="compositionally biased region" description="Basic and acidic residues" evidence="6">
    <location>
        <begin position="48"/>
        <end position="57"/>
    </location>
</feature>
<feature type="region of interest" description="Disordered" evidence="6">
    <location>
        <begin position="766"/>
        <end position="833"/>
    </location>
</feature>
<dbReference type="SMART" id="SM01313">
    <property type="entry name" value="Sec3-PIP2_bind"/>
    <property type="match status" value="1"/>
</dbReference>
<accession>A0AAN6RJB4</accession>
<reference evidence="9 10" key="1">
    <citation type="submission" date="2021-02" db="EMBL/GenBank/DDBJ databases">
        <title>Genome assembly of Pseudopithomyces chartarum.</title>
        <authorList>
            <person name="Jauregui R."/>
            <person name="Singh J."/>
            <person name="Voisey C."/>
        </authorList>
    </citation>
    <scope>NUCLEOTIDE SEQUENCE [LARGE SCALE GENOMIC DNA]</scope>
    <source>
        <strain evidence="9 10">AGR01</strain>
    </source>
</reference>
<feature type="compositionally biased region" description="Basic and acidic residues" evidence="6">
    <location>
        <begin position="785"/>
        <end position="794"/>
    </location>
</feature>
<keyword evidence="10" id="KW-1185">Reference proteome</keyword>
<feature type="compositionally biased region" description="Pro residues" evidence="6">
    <location>
        <begin position="275"/>
        <end position="289"/>
    </location>
</feature>
<evidence type="ECO:0000313" key="9">
    <source>
        <dbReference type="EMBL" id="KAK3210064.1"/>
    </source>
</evidence>
<feature type="transmembrane region" description="Helical" evidence="7">
    <location>
        <begin position="2324"/>
        <end position="2344"/>
    </location>
</feature>
<dbReference type="Gene3D" id="2.30.29.90">
    <property type="match status" value="1"/>
</dbReference>
<feature type="region of interest" description="Disordered" evidence="6">
    <location>
        <begin position="876"/>
        <end position="897"/>
    </location>
</feature>
<organism evidence="9 10">
    <name type="scientific">Pseudopithomyces chartarum</name>
    <dbReference type="NCBI Taxonomy" id="1892770"/>
    <lineage>
        <taxon>Eukaryota</taxon>
        <taxon>Fungi</taxon>
        <taxon>Dikarya</taxon>
        <taxon>Ascomycota</taxon>
        <taxon>Pezizomycotina</taxon>
        <taxon>Dothideomycetes</taxon>
        <taxon>Pleosporomycetidae</taxon>
        <taxon>Pleosporales</taxon>
        <taxon>Massarineae</taxon>
        <taxon>Didymosphaeriaceae</taxon>
        <taxon>Pseudopithomyces</taxon>
    </lineage>
</organism>
<dbReference type="InterPro" id="IPR048628">
    <property type="entry name" value="Sec3_C"/>
</dbReference>
<evidence type="ECO:0000256" key="7">
    <source>
        <dbReference type="SAM" id="Phobius"/>
    </source>
</evidence>
<feature type="coiled-coil region" evidence="5">
    <location>
        <begin position="960"/>
        <end position="987"/>
    </location>
</feature>
<dbReference type="GO" id="GO:0006893">
    <property type="term" value="P:Golgi to plasma membrane transport"/>
    <property type="evidence" value="ECO:0007669"/>
    <property type="project" value="TreeGrafter"/>
</dbReference>
<dbReference type="Pfam" id="PF15277">
    <property type="entry name" value="Sec3-PIP2_bind"/>
    <property type="match status" value="1"/>
</dbReference>
<dbReference type="FunFam" id="2.30.29.90:FF:000003">
    <property type="entry name" value="Exocyst complex component Sec3"/>
    <property type="match status" value="1"/>
</dbReference>
<dbReference type="EMBL" id="WVTA01000005">
    <property type="protein sequence ID" value="KAK3210064.1"/>
    <property type="molecule type" value="Genomic_DNA"/>
</dbReference>
<gene>
    <name evidence="9" type="ORF">GRF29_44g1531049</name>
</gene>
<evidence type="ECO:0000256" key="3">
    <source>
        <dbReference type="ARBA" id="ARBA00022483"/>
    </source>
</evidence>
<feature type="compositionally biased region" description="Low complexity" evidence="6">
    <location>
        <begin position="33"/>
        <end position="47"/>
    </location>
</feature>
<keyword evidence="7" id="KW-0472">Membrane</keyword>
<dbReference type="InterPro" id="IPR019160">
    <property type="entry name" value="Sec3_CC"/>
</dbReference>
<feature type="compositionally biased region" description="Basic and acidic residues" evidence="6">
    <location>
        <begin position="552"/>
        <end position="578"/>
    </location>
</feature>